<sequence>MDMQEQAKALYRGESLAPMVRASTTPLRTLALHYGADFTYTEELVDRSIADTQRVENESLGTIDYVKDKSKLSKKTQRKLKRDNNRPCLILRIDKKLETDRNNLVCQLGTGEPELALPAAKHVYKDVAAIDINMGCPKKFSVSGGMGSALLKDPDRAARIVKTLRAEIPRPVSVKIRLLPSIQQTVDFCQAMINAGANALAIHARKAGTDSTVNADWGNLKEVLGLLRPKYPDFPFLVNGDFYEREERNQFMEETKIDGFLLGRPALYNTSTFLPRKSPLVDKTNVIQEYIRQAMRYEIHYKNAKYVICEMMNNRRAPTDRVPYLPQAYKGGQTIAKTCNCSDYKGICQVWNVQWSSSANLAKEMAAAGEHRYEDSYFLKRNNASSSVIDTSSIEIGNAAKRSRVEVPASGNANTNDDKVESPPNKEEAVAAGGSRLHCTIH</sequence>
<gene>
    <name evidence="8" type="ORF">CYCCA115_LOCUS10115</name>
</gene>
<dbReference type="GO" id="GO:0050660">
    <property type="term" value="F:flavin adenine dinucleotide binding"/>
    <property type="evidence" value="ECO:0007669"/>
    <property type="project" value="InterPro"/>
</dbReference>
<dbReference type="Gene3D" id="3.20.20.70">
    <property type="entry name" value="Aldolase class I"/>
    <property type="match status" value="1"/>
</dbReference>
<feature type="region of interest" description="Disordered" evidence="6">
    <location>
        <begin position="401"/>
        <end position="435"/>
    </location>
</feature>
<dbReference type="CDD" id="cd02801">
    <property type="entry name" value="DUS_like_FMN"/>
    <property type="match status" value="1"/>
</dbReference>
<evidence type="ECO:0000256" key="4">
    <source>
        <dbReference type="ARBA" id="ARBA00022694"/>
    </source>
</evidence>
<reference evidence="8" key="1">
    <citation type="submission" date="2023-08" db="EMBL/GenBank/DDBJ databases">
        <authorList>
            <person name="Audoor S."/>
            <person name="Bilcke G."/>
        </authorList>
    </citation>
    <scope>NUCLEOTIDE SEQUENCE</scope>
</reference>
<dbReference type="SUPFAM" id="SSF51395">
    <property type="entry name" value="FMN-linked oxidoreductases"/>
    <property type="match status" value="1"/>
</dbReference>
<dbReference type="AlphaFoldDB" id="A0AAD2FK87"/>
<dbReference type="Proteomes" id="UP001295423">
    <property type="component" value="Unassembled WGS sequence"/>
</dbReference>
<dbReference type="InterPro" id="IPR018517">
    <property type="entry name" value="tRNA_hU_synthase_CS"/>
</dbReference>
<organism evidence="8 9">
    <name type="scientific">Cylindrotheca closterium</name>
    <dbReference type="NCBI Taxonomy" id="2856"/>
    <lineage>
        <taxon>Eukaryota</taxon>
        <taxon>Sar</taxon>
        <taxon>Stramenopiles</taxon>
        <taxon>Ochrophyta</taxon>
        <taxon>Bacillariophyta</taxon>
        <taxon>Bacillariophyceae</taxon>
        <taxon>Bacillariophycidae</taxon>
        <taxon>Bacillariales</taxon>
        <taxon>Bacillariaceae</taxon>
        <taxon>Cylindrotheca</taxon>
    </lineage>
</organism>
<dbReference type="PROSITE" id="PS01136">
    <property type="entry name" value="UPF0034"/>
    <property type="match status" value="1"/>
</dbReference>
<dbReference type="PANTHER" id="PTHR45936">
    <property type="entry name" value="TRNA-DIHYDROURIDINE(20) SYNTHASE [NAD(P)+]-LIKE"/>
    <property type="match status" value="1"/>
</dbReference>
<proteinExistence type="predicted"/>
<dbReference type="GO" id="GO:0017150">
    <property type="term" value="F:tRNA dihydrouridine synthase activity"/>
    <property type="evidence" value="ECO:0007669"/>
    <property type="project" value="InterPro"/>
</dbReference>
<dbReference type="InterPro" id="IPR013785">
    <property type="entry name" value="Aldolase_TIM"/>
</dbReference>
<evidence type="ECO:0000259" key="7">
    <source>
        <dbReference type="Pfam" id="PF01207"/>
    </source>
</evidence>
<evidence type="ECO:0000256" key="5">
    <source>
        <dbReference type="ARBA" id="ARBA00023002"/>
    </source>
</evidence>
<feature type="compositionally biased region" description="Basic and acidic residues" evidence="6">
    <location>
        <begin position="416"/>
        <end position="429"/>
    </location>
</feature>
<name>A0AAD2FK87_9STRA</name>
<accession>A0AAD2FK87</accession>
<comment type="cofactor">
    <cofactor evidence="1">
        <name>FMN</name>
        <dbReference type="ChEBI" id="CHEBI:58210"/>
    </cofactor>
</comment>
<dbReference type="Pfam" id="PF01207">
    <property type="entry name" value="Dus"/>
    <property type="match status" value="1"/>
</dbReference>
<dbReference type="InterPro" id="IPR035587">
    <property type="entry name" value="DUS-like_FMN-bd"/>
</dbReference>
<dbReference type="EMBL" id="CAKOGP040001557">
    <property type="protein sequence ID" value="CAJ1945973.1"/>
    <property type="molecule type" value="Genomic_DNA"/>
</dbReference>
<protein>
    <recommendedName>
        <fullName evidence="7">DUS-like FMN-binding domain-containing protein</fullName>
    </recommendedName>
</protein>
<feature type="domain" description="DUS-like FMN-binding" evidence="7">
    <location>
        <begin position="16"/>
        <end position="274"/>
    </location>
</feature>
<keyword evidence="3" id="KW-0288">FMN</keyword>
<keyword evidence="4" id="KW-0819">tRNA processing</keyword>
<evidence type="ECO:0000256" key="3">
    <source>
        <dbReference type="ARBA" id="ARBA00022643"/>
    </source>
</evidence>
<dbReference type="InterPro" id="IPR052582">
    <property type="entry name" value="tRNA-DUS-like"/>
</dbReference>
<evidence type="ECO:0000256" key="2">
    <source>
        <dbReference type="ARBA" id="ARBA00022630"/>
    </source>
</evidence>
<comment type="caution">
    <text evidence="8">The sequence shown here is derived from an EMBL/GenBank/DDBJ whole genome shotgun (WGS) entry which is preliminary data.</text>
</comment>
<keyword evidence="2" id="KW-0285">Flavoprotein</keyword>
<dbReference type="PANTHER" id="PTHR45936:SF1">
    <property type="entry name" value="TRNA-DIHYDROURIDINE(20) SYNTHASE [NAD(P)+]-LIKE"/>
    <property type="match status" value="1"/>
</dbReference>
<evidence type="ECO:0000256" key="6">
    <source>
        <dbReference type="SAM" id="MobiDB-lite"/>
    </source>
</evidence>
<keyword evidence="9" id="KW-1185">Reference proteome</keyword>
<dbReference type="GO" id="GO:0005737">
    <property type="term" value="C:cytoplasm"/>
    <property type="evidence" value="ECO:0007669"/>
    <property type="project" value="TreeGrafter"/>
</dbReference>
<evidence type="ECO:0000256" key="1">
    <source>
        <dbReference type="ARBA" id="ARBA00001917"/>
    </source>
</evidence>
<keyword evidence="5" id="KW-0560">Oxidoreductase</keyword>
<evidence type="ECO:0000313" key="8">
    <source>
        <dbReference type="EMBL" id="CAJ1945973.1"/>
    </source>
</evidence>
<evidence type="ECO:0000313" key="9">
    <source>
        <dbReference type="Proteomes" id="UP001295423"/>
    </source>
</evidence>